<dbReference type="AlphaFoldDB" id="A0AAD6LB14"/>
<protein>
    <submittedName>
        <fullName evidence="1">Uncharacterized protein</fullName>
    </submittedName>
</protein>
<gene>
    <name evidence="1" type="ORF">NC653_039252</name>
</gene>
<evidence type="ECO:0000313" key="1">
    <source>
        <dbReference type="EMBL" id="KAJ6957259.1"/>
    </source>
</evidence>
<evidence type="ECO:0000313" key="2">
    <source>
        <dbReference type="Proteomes" id="UP001164929"/>
    </source>
</evidence>
<name>A0AAD6LB14_9ROSI</name>
<dbReference type="EMBL" id="JAQIZT010000018">
    <property type="protein sequence ID" value="KAJ6957259.1"/>
    <property type="molecule type" value="Genomic_DNA"/>
</dbReference>
<proteinExistence type="predicted"/>
<reference evidence="1 2" key="1">
    <citation type="journal article" date="2023" name="Mol. Ecol. Resour.">
        <title>Chromosome-level genome assembly of a triploid poplar Populus alba 'Berolinensis'.</title>
        <authorList>
            <person name="Chen S."/>
            <person name="Yu Y."/>
            <person name="Wang X."/>
            <person name="Wang S."/>
            <person name="Zhang T."/>
            <person name="Zhou Y."/>
            <person name="He R."/>
            <person name="Meng N."/>
            <person name="Wang Y."/>
            <person name="Liu W."/>
            <person name="Liu Z."/>
            <person name="Liu J."/>
            <person name="Guo Q."/>
            <person name="Huang H."/>
            <person name="Sederoff R.R."/>
            <person name="Wang G."/>
            <person name="Qu G."/>
            <person name="Chen S."/>
        </authorList>
    </citation>
    <scope>NUCLEOTIDE SEQUENCE [LARGE SCALE GENOMIC DNA]</scope>
    <source>
        <strain evidence="1">SC-2020</strain>
    </source>
</reference>
<comment type="caution">
    <text evidence="1">The sequence shown here is derived from an EMBL/GenBank/DDBJ whole genome shotgun (WGS) entry which is preliminary data.</text>
</comment>
<accession>A0AAD6LB14</accession>
<organism evidence="1 2">
    <name type="scientific">Populus alba x Populus x berolinensis</name>
    <dbReference type="NCBI Taxonomy" id="444605"/>
    <lineage>
        <taxon>Eukaryota</taxon>
        <taxon>Viridiplantae</taxon>
        <taxon>Streptophyta</taxon>
        <taxon>Embryophyta</taxon>
        <taxon>Tracheophyta</taxon>
        <taxon>Spermatophyta</taxon>
        <taxon>Magnoliopsida</taxon>
        <taxon>eudicotyledons</taxon>
        <taxon>Gunneridae</taxon>
        <taxon>Pentapetalae</taxon>
        <taxon>rosids</taxon>
        <taxon>fabids</taxon>
        <taxon>Malpighiales</taxon>
        <taxon>Salicaceae</taxon>
        <taxon>Saliceae</taxon>
        <taxon>Populus</taxon>
    </lineage>
</organism>
<sequence>MVNMCFMTIKNKNELQSLDDEFNLTYDELYYTLESLYDEFKKLGLRYNTLKKNYACLLVEKKNLLKRKLAL</sequence>
<dbReference type="Proteomes" id="UP001164929">
    <property type="component" value="Chromosome 18"/>
</dbReference>
<keyword evidence="2" id="KW-1185">Reference proteome</keyword>